<name>A0AAC9RID5_9CLOT</name>
<dbReference type="GO" id="GO:0006096">
    <property type="term" value="P:glycolytic process"/>
    <property type="evidence" value="ECO:0007669"/>
    <property type="project" value="InterPro"/>
</dbReference>
<dbReference type="InterPro" id="IPR004654">
    <property type="entry name" value="ROK_glcA"/>
</dbReference>
<comment type="similarity">
    <text evidence="1">Belongs to the ROK (NagC/XylR) family.</text>
</comment>
<organism evidence="9 10">
    <name type="scientific">Clostridium formicaceticum</name>
    <dbReference type="NCBI Taxonomy" id="1497"/>
    <lineage>
        <taxon>Bacteria</taxon>
        <taxon>Bacillati</taxon>
        <taxon>Bacillota</taxon>
        <taxon>Clostridia</taxon>
        <taxon>Eubacteriales</taxon>
        <taxon>Clostridiaceae</taxon>
        <taxon>Clostridium</taxon>
    </lineage>
</organism>
<dbReference type="GO" id="GO:0004340">
    <property type="term" value="F:glucokinase activity"/>
    <property type="evidence" value="ECO:0007669"/>
    <property type="project" value="UniProtKB-EC"/>
</dbReference>
<dbReference type="NCBIfam" id="TIGR00744">
    <property type="entry name" value="ROK_glcA_fam"/>
    <property type="match status" value="1"/>
</dbReference>
<keyword evidence="4 9" id="KW-0808">Transferase</keyword>
<evidence type="ECO:0000256" key="5">
    <source>
        <dbReference type="ARBA" id="ARBA00022741"/>
    </source>
</evidence>
<evidence type="ECO:0000256" key="2">
    <source>
        <dbReference type="ARBA" id="ARBA00012323"/>
    </source>
</evidence>
<dbReference type="Gene3D" id="3.30.420.40">
    <property type="match status" value="2"/>
</dbReference>
<dbReference type="PANTHER" id="PTHR18964">
    <property type="entry name" value="ROK (REPRESSOR, ORF, KINASE) FAMILY"/>
    <property type="match status" value="1"/>
</dbReference>
<evidence type="ECO:0000256" key="3">
    <source>
        <dbReference type="ARBA" id="ARBA00014701"/>
    </source>
</evidence>
<dbReference type="SUPFAM" id="SSF53067">
    <property type="entry name" value="Actin-like ATPase domain"/>
    <property type="match status" value="1"/>
</dbReference>
<evidence type="ECO:0000256" key="6">
    <source>
        <dbReference type="ARBA" id="ARBA00022777"/>
    </source>
</evidence>
<sequence>MYEKLYYIGVDLGGTSIKVGIVSEKGDIIAKTSSTTPVEKGFEGVAAKIKELINKVMVESKIDKENIAAIGIGIPGACSKEGFVYFATNLFWKDVALGEKLQVLTGLKVYVENDATVAAVAEYIKGVTKGKKNSIFLTLGTGLGGGFIINHEIYSGSHGIGTEIGHVVIGENFYDCNCGNNGCFETFVSATAIIKYCKKLLAEEKDKGLIYNRINGNLDNLNAKIIFDCAKEGDHLALKVVDRMVHYLAIGLANLINLFDPDIIAIGGGVAEAGDVFLKKLKAEVKKYIYVKCMNVTEIALATLKNDAGMIGSGMYAKLNLEKE</sequence>
<dbReference type="InterPro" id="IPR049874">
    <property type="entry name" value="ROK_cs"/>
</dbReference>
<proteinExistence type="inferred from homology"/>
<evidence type="ECO:0000256" key="7">
    <source>
        <dbReference type="ARBA" id="ARBA00022840"/>
    </source>
</evidence>
<dbReference type="AlphaFoldDB" id="A0AAC9RID5"/>
<accession>A0AAC9RID5</accession>
<dbReference type="PANTHER" id="PTHR18964:SF149">
    <property type="entry name" value="BIFUNCTIONAL UDP-N-ACETYLGLUCOSAMINE 2-EPIMERASE_N-ACETYLMANNOSAMINE KINASE"/>
    <property type="match status" value="1"/>
</dbReference>
<evidence type="ECO:0000256" key="8">
    <source>
        <dbReference type="ARBA" id="ARBA00032386"/>
    </source>
</evidence>
<dbReference type="GO" id="GO:0005737">
    <property type="term" value="C:cytoplasm"/>
    <property type="evidence" value="ECO:0007669"/>
    <property type="project" value="InterPro"/>
</dbReference>
<dbReference type="EC" id="2.7.1.2" evidence="2"/>
<dbReference type="EMBL" id="CP020559">
    <property type="protein sequence ID" value="ARE86362.1"/>
    <property type="molecule type" value="Genomic_DNA"/>
</dbReference>
<gene>
    <name evidence="9" type="primary">glcK</name>
    <name evidence="9" type="ORF">CLFO_06840</name>
</gene>
<keyword evidence="7" id="KW-0067">ATP-binding</keyword>
<dbReference type="InterPro" id="IPR043129">
    <property type="entry name" value="ATPase_NBD"/>
</dbReference>
<reference evidence="9 10" key="1">
    <citation type="submission" date="2017-03" db="EMBL/GenBank/DDBJ databases">
        <title>Complete sequence of Clostridium formicaceticum DSM 92.</title>
        <authorList>
            <person name="Poehlein A."/>
            <person name="Karl M."/>
            <person name="Bengelsdorf F.R."/>
            <person name="Duerre P."/>
            <person name="Daniel R."/>
        </authorList>
    </citation>
    <scope>NUCLEOTIDE SEQUENCE [LARGE SCALE GENOMIC DNA]</scope>
    <source>
        <strain evidence="9 10">DSM 92</strain>
    </source>
</reference>
<dbReference type="Proteomes" id="UP000192478">
    <property type="component" value="Chromosome"/>
</dbReference>
<evidence type="ECO:0000313" key="9">
    <source>
        <dbReference type="EMBL" id="ARE86362.1"/>
    </source>
</evidence>
<keyword evidence="5" id="KW-0547">Nucleotide-binding</keyword>
<evidence type="ECO:0000313" key="10">
    <source>
        <dbReference type="Proteomes" id="UP000192478"/>
    </source>
</evidence>
<dbReference type="GO" id="GO:0005524">
    <property type="term" value="F:ATP binding"/>
    <property type="evidence" value="ECO:0007669"/>
    <property type="project" value="UniProtKB-KW"/>
</dbReference>
<evidence type="ECO:0000256" key="1">
    <source>
        <dbReference type="ARBA" id="ARBA00006479"/>
    </source>
</evidence>
<evidence type="ECO:0000256" key="4">
    <source>
        <dbReference type="ARBA" id="ARBA00022679"/>
    </source>
</evidence>
<protein>
    <recommendedName>
        <fullName evidence="3">Glucokinase</fullName>
        <ecNumber evidence="2">2.7.1.2</ecNumber>
    </recommendedName>
    <alternativeName>
        <fullName evidence="8">Glucose kinase</fullName>
    </alternativeName>
</protein>
<dbReference type="Pfam" id="PF00480">
    <property type="entry name" value="ROK"/>
    <property type="match status" value="1"/>
</dbReference>
<dbReference type="PROSITE" id="PS01125">
    <property type="entry name" value="ROK"/>
    <property type="match status" value="1"/>
</dbReference>
<dbReference type="InterPro" id="IPR000600">
    <property type="entry name" value="ROK"/>
</dbReference>
<keyword evidence="6" id="KW-0418">Kinase</keyword>